<comment type="subcellular location">
    <subcellularLocation>
        <location evidence="1">Cell membrane</location>
        <topology evidence="1">Multi-pass membrane protein</topology>
    </subcellularLocation>
</comment>
<protein>
    <submittedName>
        <fullName evidence="9">Lactose transport system permease protein LacF</fullName>
    </submittedName>
</protein>
<keyword evidence="6 7" id="KW-0472">Membrane</keyword>
<dbReference type="Gene3D" id="1.10.3720.10">
    <property type="entry name" value="MetI-like"/>
    <property type="match status" value="1"/>
</dbReference>
<feature type="transmembrane region" description="Helical" evidence="7">
    <location>
        <begin position="275"/>
        <end position="298"/>
    </location>
</feature>
<feature type="transmembrane region" description="Helical" evidence="7">
    <location>
        <begin position="83"/>
        <end position="104"/>
    </location>
</feature>
<dbReference type="SUPFAM" id="SSF160964">
    <property type="entry name" value="MalF N-terminal region-like"/>
    <property type="match status" value="1"/>
</dbReference>
<dbReference type="InterPro" id="IPR035906">
    <property type="entry name" value="MetI-like_sf"/>
</dbReference>
<evidence type="ECO:0000256" key="4">
    <source>
        <dbReference type="ARBA" id="ARBA00022692"/>
    </source>
</evidence>
<dbReference type="PANTHER" id="PTHR30193:SF37">
    <property type="entry name" value="INNER MEMBRANE ABC TRANSPORTER PERMEASE PROTEIN YCJO"/>
    <property type="match status" value="1"/>
</dbReference>
<sequence>MKKTRSVRYYKDIWKLTGAMMALPGIVMIVIFIIVPFFMNVGYAFTDYNTASDVPHFIGFTNFITMFNDRDFWLVCTNTLKLILTYVLGGNILAILLGVMITNVNRKYGNFVKTAIYFPQLLSMVVVGFLWRIIFSYNNGPVNHFLEWIGVPPDMLPQWLGIPALIIPSISVALIWLISGYYSIIYHAGMMSIPMSYYEVSAIEGANKWQEFVHVTLPFLAPSITINTVLLTVESLSAFAVPASMTGGGGPGRYGTTLALWSYTTYFNNHQYGKAIAISVLLGLFAVILAFIELKILLKKEIGNA</sequence>
<evidence type="ECO:0000313" key="9">
    <source>
        <dbReference type="EMBL" id="MPM01079.1"/>
    </source>
</evidence>
<evidence type="ECO:0000256" key="2">
    <source>
        <dbReference type="ARBA" id="ARBA00022448"/>
    </source>
</evidence>
<dbReference type="InterPro" id="IPR000515">
    <property type="entry name" value="MetI-like"/>
</dbReference>
<dbReference type="PANTHER" id="PTHR30193">
    <property type="entry name" value="ABC TRANSPORTER PERMEASE PROTEIN"/>
    <property type="match status" value="1"/>
</dbReference>
<dbReference type="PROSITE" id="PS50928">
    <property type="entry name" value="ABC_TM1"/>
    <property type="match status" value="1"/>
</dbReference>
<organism evidence="9">
    <name type="scientific">bioreactor metagenome</name>
    <dbReference type="NCBI Taxonomy" id="1076179"/>
    <lineage>
        <taxon>unclassified sequences</taxon>
        <taxon>metagenomes</taxon>
        <taxon>ecological metagenomes</taxon>
    </lineage>
</organism>
<evidence type="ECO:0000259" key="8">
    <source>
        <dbReference type="PROSITE" id="PS50928"/>
    </source>
</evidence>
<gene>
    <name evidence="9" type="primary">lacF_10</name>
    <name evidence="9" type="ORF">SDC9_47317</name>
</gene>
<evidence type="ECO:0000256" key="3">
    <source>
        <dbReference type="ARBA" id="ARBA00022475"/>
    </source>
</evidence>
<dbReference type="AlphaFoldDB" id="A0A644WBW5"/>
<dbReference type="Pfam" id="PF00528">
    <property type="entry name" value="BPD_transp_1"/>
    <property type="match status" value="1"/>
</dbReference>
<name>A0A644WBW5_9ZZZZ</name>
<dbReference type="EMBL" id="VSSQ01000772">
    <property type="protein sequence ID" value="MPM01079.1"/>
    <property type="molecule type" value="Genomic_DNA"/>
</dbReference>
<keyword evidence="4 7" id="KW-0812">Transmembrane</keyword>
<dbReference type="InterPro" id="IPR051393">
    <property type="entry name" value="ABC_transporter_permease"/>
</dbReference>
<keyword evidence="2" id="KW-0813">Transport</keyword>
<evidence type="ECO:0000256" key="7">
    <source>
        <dbReference type="SAM" id="Phobius"/>
    </source>
</evidence>
<feature type="transmembrane region" description="Helical" evidence="7">
    <location>
        <begin position="158"/>
        <end position="182"/>
    </location>
</feature>
<evidence type="ECO:0000256" key="5">
    <source>
        <dbReference type="ARBA" id="ARBA00022989"/>
    </source>
</evidence>
<dbReference type="CDD" id="cd06261">
    <property type="entry name" value="TM_PBP2"/>
    <property type="match status" value="1"/>
</dbReference>
<feature type="domain" description="ABC transmembrane type-1" evidence="8">
    <location>
        <begin position="76"/>
        <end position="293"/>
    </location>
</feature>
<dbReference type="GO" id="GO:0005886">
    <property type="term" value="C:plasma membrane"/>
    <property type="evidence" value="ECO:0007669"/>
    <property type="project" value="UniProtKB-SubCell"/>
</dbReference>
<feature type="transmembrane region" description="Helical" evidence="7">
    <location>
        <begin position="21"/>
        <end position="45"/>
    </location>
</feature>
<feature type="transmembrane region" description="Helical" evidence="7">
    <location>
        <begin position="116"/>
        <end position="138"/>
    </location>
</feature>
<proteinExistence type="predicted"/>
<dbReference type="SUPFAM" id="SSF161098">
    <property type="entry name" value="MetI-like"/>
    <property type="match status" value="1"/>
</dbReference>
<comment type="caution">
    <text evidence="9">The sequence shown here is derived from an EMBL/GenBank/DDBJ whole genome shotgun (WGS) entry which is preliminary data.</text>
</comment>
<dbReference type="GO" id="GO:0055085">
    <property type="term" value="P:transmembrane transport"/>
    <property type="evidence" value="ECO:0007669"/>
    <property type="project" value="InterPro"/>
</dbReference>
<keyword evidence="3" id="KW-1003">Cell membrane</keyword>
<evidence type="ECO:0000256" key="1">
    <source>
        <dbReference type="ARBA" id="ARBA00004651"/>
    </source>
</evidence>
<reference evidence="9" key="1">
    <citation type="submission" date="2019-08" db="EMBL/GenBank/DDBJ databases">
        <authorList>
            <person name="Kucharzyk K."/>
            <person name="Murdoch R.W."/>
            <person name="Higgins S."/>
            <person name="Loffler F."/>
        </authorList>
    </citation>
    <scope>NUCLEOTIDE SEQUENCE</scope>
</reference>
<keyword evidence="5 7" id="KW-1133">Transmembrane helix</keyword>
<evidence type="ECO:0000256" key="6">
    <source>
        <dbReference type="ARBA" id="ARBA00023136"/>
    </source>
</evidence>
<accession>A0A644WBW5</accession>